<dbReference type="EMBL" id="JAKRYL010000044">
    <property type="protein sequence ID" value="MCL7749870.1"/>
    <property type="molecule type" value="Genomic_DNA"/>
</dbReference>
<protein>
    <submittedName>
        <fullName evidence="1">YaaC family protein</fullName>
    </submittedName>
</protein>
<comment type="caution">
    <text evidence="1">The sequence shown here is derived from an EMBL/GenBank/DDBJ whole genome shotgun (WGS) entry which is preliminary data.</text>
</comment>
<proteinExistence type="predicted"/>
<accession>A0A9X2CXH6</accession>
<evidence type="ECO:0000313" key="1">
    <source>
        <dbReference type="EMBL" id="MCL7749870.1"/>
    </source>
</evidence>
<sequence>MMTDLFIPFYSATYSRKYLTEKYEAKQISQPKTKSYQVCSSFMYHLQHGQLYFNQAINSPIEIKPVLLFYGAVQLLKACILTTDPNYPENSQVLAHGVTTRKRKKSTYRFLDDEVKVQKNGLFAHFLDKMFHMKHLEGEKYQMVTLFHHIADMHPLFLRLTNKSLSFKGDLKQKTILLPPNVLDQYHMTVNRFEQYLEVNTVNNKSIKVKVIETKENVQITSSHLPPTWNSNPWLYDRDRNIYFFQERDYLKAYSLPELATHFLLLYNLSMICRYEAEWWGDLIHTFDGVDFPYISHYLHVVERKVPLIISSFLEENMGD</sequence>
<evidence type="ECO:0000313" key="2">
    <source>
        <dbReference type="Proteomes" id="UP001139150"/>
    </source>
</evidence>
<gene>
    <name evidence="1" type="ORF">MF646_22450</name>
</gene>
<keyword evidence="2" id="KW-1185">Reference proteome</keyword>
<dbReference type="Proteomes" id="UP001139150">
    <property type="component" value="Unassembled WGS sequence"/>
</dbReference>
<reference evidence="1" key="1">
    <citation type="submission" date="2022-02" db="EMBL/GenBank/DDBJ databases">
        <title>Halalkalibacter sp. nov. isolated from Lonar Lake, India.</title>
        <authorList>
            <person name="Joshi A."/>
            <person name="Thite S."/>
            <person name="Lodha T."/>
        </authorList>
    </citation>
    <scope>NUCLEOTIDE SEQUENCE</scope>
    <source>
        <strain evidence="1">MEB205</strain>
    </source>
</reference>
<dbReference type="InterPro" id="IPR026988">
    <property type="entry name" value="YaaC-like"/>
</dbReference>
<dbReference type="Pfam" id="PF14175">
    <property type="entry name" value="YaaC"/>
    <property type="match status" value="1"/>
</dbReference>
<organism evidence="1 2">
    <name type="scientific">Halalkalibacter alkaliphilus</name>
    <dbReference type="NCBI Taxonomy" id="2917993"/>
    <lineage>
        <taxon>Bacteria</taxon>
        <taxon>Bacillati</taxon>
        <taxon>Bacillota</taxon>
        <taxon>Bacilli</taxon>
        <taxon>Bacillales</taxon>
        <taxon>Bacillaceae</taxon>
        <taxon>Halalkalibacter</taxon>
    </lineage>
</organism>
<name>A0A9X2CXH6_9BACI</name>
<dbReference type="RefSeq" id="WP_250098722.1">
    <property type="nucleotide sequence ID" value="NZ_JAKRYL010000044.1"/>
</dbReference>
<dbReference type="AlphaFoldDB" id="A0A9X2CXH6"/>